<proteinExistence type="predicted"/>
<evidence type="ECO:0008006" key="3">
    <source>
        <dbReference type="Google" id="ProtNLM"/>
    </source>
</evidence>
<dbReference type="SUPFAM" id="SSF51430">
    <property type="entry name" value="NAD(P)-linked oxidoreductase"/>
    <property type="match status" value="1"/>
</dbReference>
<comment type="caution">
    <text evidence="1">The sequence shown here is derived from an EMBL/GenBank/DDBJ whole genome shotgun (WGS) entry which is preliminary data.</text>
</comment>
<dbReference type="InterPro" id="IPR036812">
    <property type="entry name" value="NAD(P)_OxRdtase_dom_sf"/>
</dbReference>
<reference evidence="1" key="1">
    <citation type="submission" date="2023-11" db="EMBL/GenBank/DDBJ databases">
        <authorList>
            <person name="De Vega J J."/>
            <person name="De Vega J J."/>
        </authorList>
    </citation>
    <scope>NUCLEOTIDE SEQUENCE</scope>
</reference>
<sequence>MISSTALPCCFPIIGGRKVEHLLSNIEALEISLSPEQIEFLESVLPFDPGFPATMIGNGISSTPFLETAGHCDRMPVQQTIPHTKKLVGRD</sequence>
<organism evidence="1 2">
    <name type="scientific">Mycena citricolor</name>
    <dbReference type="NCBI Taxonomy" id="2018698"/>
    <lineage>
        <taxon>Eukaryota</taxon>
        <taxon>Fungi</taxon>
        <taxon>Dikarya</taxon>
        <taxon>Basidiomycota</taxon>
        <taxon>Agaricomycotina</taxon>
        <taxon>Agaricomycetes</taxon>
        <taxon>Agaricomycetidae</taxon>
        <taxon>Agaricales</taxon>
        <taxon>Marasmiineae</taxon>
        <taxon>Mycenaceae</taxon>
        <taxon>Mycena</taxon>
    </lineage>
</organism>
<keyword evidence="2" id="KW-1185">Reference proteome</keyword>
<dbReference type="Gene3D" id="3.20.20.100">
    <property type="entry name" value="NADP-dependent oxidoreductase domain"/>
    <property type="match status" value="1"/>
</dbReference>
<evidence type="ECO:0000313" key="2">
    <source>
        <dbReference type="Proteomes" id="UP001295794"/>
    </source>
</evidence>
<gene>
    <name evidence="1" type="ORF">MYCIT1_LOCUS32062</name>
</gene>
<dbReference type="EMBL" id="CAVNYO010000444">
    <property type="protein sequence ID" value="CAK5281159.1"/>
    <property type="molecule type" value="Genomic_DNA"/>
</dbReference>
<accession>A0AAD2HRN3</accession>
<dbReference type="AlphaFoldDB" id="A0AAD2HRN3"/>
<name>A0AAD2HRN3_9AGAR</name>
<protein>
    <recommendedName>
        <fullName evidence="3">Aryl-alcohol dehydrogenase</fullName>
    </recommendedName>
</protein>
<evidence type="ECO:0000313" key="1">
    <source>
        <dbReference type="EMBL" id="CAK5281159.1"/>
    </source>
</evidence>
<dbReference type="Proteomes" id="UP001295794">
    <property type="component" value="Unassembled WGS sequence"/>
</dbReference>